<dbReference type="EMBL" id="JAJOMB010000031">
    <property type="protein sequence ID" value="MCD5316579.1"/>
    <property type="molecule type" value="Genomic_DNA"/>
</dbReference>
<sequence>MEHAIADLPRFATLQEPVTVGEPRAWTRGTVQELPELSALLMAATVIPVTADGTDYEVLLWGEGEERRGWLCLPPSADASALAVAPVQQSFWTLLGGIVETAGQGESRLDNQDAVLTVEAALEPFGEALEAYAWIWEEAGQEVPIQTEDYYVAAIESNYDLTLARRTDGSLLLFAPDSGFDDITPFAGSPEQSLYTFDDLPDLTSWIEDWAAAWRAA</sequence>
<evidence type="ECO:0000313" key="2">
    <source>
        <dbReference type="Proteomes" id="UP001138997"/>
    </source>
</evidence>
<keyword evidence="2" id="KW-1185">Reference proteome</keyword>
<proteinExistence type="predicted"/>
<dbReference type="Proteomes" id="UP001138997">
    <property type="component" value="Unassembled WGS sequence"/>
</dbReference>
<dbReference type="AlphaFoldDB" id="A0A9X1NN53"/>
<dbReference type="RefSeq" id="WP_231449430.1">
    <property type="nucleotide sequence ID" value="NZ_JAJOMB010000031.1"/>
</dbReference>
<accession>A0A9X1NN53</accession>
<gene>
    <name evidence="1" type="ORF">LR394_37345</name>
</gene>
<name>A0A9X1NN53_9ACTN</name>
<protein>
    <submittedName>
        <fullName evidence="1">Uncharacterized protein</fullName>
    </submittedName>
</protein>
<comment type="caution">
    <text evidence="1">The sequence shown here is derived from an EMBL/GenBank/DDBJ whole genome shotgun (WGS) entry which is preliminary data.</text>
</comment>
<evidence type="ECO:0000313" key="1">
    <source>
        <dbReference type="EMBL" id="MCD5316579.1"/>
    </source>
</evidence>
<reference evidence="1" key="1">
    <citation type="submission" date="2021-11" db="EMBL/GenBank/DDBJ databases">
        <title>Streptomyces corallinus and Kineosporia corallina sp. nov., two new coral-derived marine actinobacteria.</title>
        <authorList>
            <person name="Buangrab K."/>
            <person name="Sutthacheep M."/>
            <person name="Yeemin T."/>
            <person name="Harunari E."/>
            <person name="Igarashi Y."/>
            <person name="Sripreechasak P."/>
            <person name="Kanchanasin P."/>
            <person name="Tanasupawat S."/>
            <person name="Phongsopitanun W."/>
        </authorList>
    </citation>
    <scope>NUCLEOTIDE SEQUENCE</scope>
    <source>
        <strain evidence="1">JCM 31032</strain>
    </source>
</reference>
<organism evidence="1 2">
    <name type="scientific">Kineosporia babensis</name>
    <dbReference type="NCBI Taxonomy" id="499548"/>
    <lineage>
        <taxon>Bacteria</taxon>
        <taxon>Bacillati</taxon>
        <taxon>Actinomycetota</taxon>
        <taxon>Actinomycetes</taxon>
        <taxon>Kineosporiales</taxon>
        <taxon>Kineosporiaceae</taxon>
        <taxon>Kineosporia</taxon>
    </lineage>
</organism>